<dbReference type="CDD" id="cd09272">
    <property type="entry name" value="RNase_HI_RT_Ty1"/>
    <property type="match status" value="1"/>
</dbReference>
<gene>
    <name evidence="1" type="ORF">CR513_41482</name>
</gene>
<accession>A0A371FJ27</accession>
<evidence type="ECO:0000313" key="2">
    <source>
        <dbReference type="Proteomes" id="UP000257109"/>
    </source>
</evidence>
<organism evidence="1 2">
    <name type="scientific">Mucuna pruriens</name>
    <name type="common">Velvet bean</name>
    <name type="synonym">Dolichos pruriens</name>
    <dbReference type="NCBI Taxonomy" id="157652"/>
    <lineage>
        <taxon>Eukaryota</taxon>
        <taxon>Viridiplantae</taxon>
        <taxon>Streptophyta</taxon>
        <taxon>Embryophyta</taxon>
        <taxon>Tracheophyta</taxon>
        <taxon>Spermatophyta</taxon>
        <taxon>Magnoliopsida</taxon>
        <taxon>eudicotyledons</taxon>
        <taxon>Gunneridae</taxon>
        <taxon>Pentapetalae</taxon>
        <taxon>rosids</taxon>
        <taxon>fabids</taxon>
        <taxon>Fabales</taxon>
        <taxon>Fabaceae</taxon>
        <taxon>Papilionoideae</taxon>
        <taxon>50 kb inversion clade</taxon>
        <taxon>NPAAA clade</taxon>
        <taxon>indigoferoid/millettioid clade</taxon>
        <taxon>Phaseoleae</taxon>
        <taxon>Mucuna</taxon>
    </lineage>
</organism>
<evidence type="ECO:0000313" key="1">
    <source>
        <dbReference type="EMBL" id="RDX78261.1"/>
    </source>
</evidence>
<dbReference type="OrthoDB" id="128382at2759"/>
<dbReference type="PANTHER" id="PTHR11439">
    <property type="entry name" value="GAG-POL-RELATED RETROTRANSPOSON"/>
    <property type="match status" value="1"/>
</dbReference>
<comment type="caution">
    <text evidence="1">The sequence shown here is derived from an EMBL/GenBank/DDBJ whole genome shotgun (WGS) entry which is preliminary data.</text>
</comment>
<evidence type="ECO:0008006" key="3">
    <source>
        <dbReference type="Google" id="ProtNLM"/>
    </source>
</evidence>
<dbReference type="Proteomes" id="UP000257109">
    <property type="component" value="Unassembled WGS sequence"/>
</dbReference>
<sequence length="264" mass="31030">MLDYKLVDDQVPNNKERYQRLVGKLIYLSYTCPNITCAISINPSKRYVEVVIRILCYLKSAPGRGIIFLRNNHLNIIAYWVGSIFDRKSTSGHFTYVGGNLVTWRRKKQKVVTQSNAEVRRLLTEIGFESKTKMNLFCDHNAAIEITHTHIQHDHTKHIEINKHFIKQNLEEKIIKFPFVQFEDQLVDMLTKLNGGWCLVHALLNFNSTFSYIHTKIRNILKYNELQNLIFTHCNMKLKMRHGMRKSQVEIKASFNPINLDYIF</sequence>
<proteinExistence type="predicted"/>
<keyword evidence="2" id="KW-1185">Reference proteome</keyword>
<feature type="non-terminal residue" evidence="1">
    <location>
        <position position="1"/>
    </location>
</feature>
<dbReference type="AlphaFoldDB" id="A0A371FJ27"/>
<dbReference type="EMBL" id="QJKJ01008916">
    <property type="protein sequence ID" value="RDX78261.1"/>
    <property type="molecule type" value="Genomic_DNA"/>
</dbReference>
<dbReference type="PANTHER" id="PTHR11439:SF467">
    <property type="entry name" value="INTEGRASE CATALYTIC DOMAIN-CONTAINING PROTEIN"/>
    <property type="match status" value="1"/>
</dbReference>
<name>A0A371FJ27_MUCPR</name>
<protein>
    <recommendedName>
        <fullName evidence="3">Copia protein</fullName>
    </recommendedName>
</protein>
<reference evidence="1" key="1">
    <citation type="submission" date="2018-05" db="EMBL/GenBank/DDBJ databases">
        <title>Draft genome of Mucuna pruriens seed.</title>
        <authorList>
            <person name="Nnadi N.E."/>
            <person name="Vos R."/>
            <person name="Hasami M.H."/>
            <person name="Devisetty U.K."/>
            <person name="Aguiy J.C."/>
        </authorList>
    </citation>
    <scope>NUCLEOTIDE SEQUENCE [LARGE SCALE GENOMIC DNA]</scope>
    <source>
        <strain evidence="1">JCA_2017</strain>
    </source>
</reference>
<dbReference type="STRING" id="157652.A0A371FJ27"/>